<evidence type="ECO:0000313" key="2">
    <source>
        <dbReference type="EMBL" id="ELR14876.1"/>
    </source>
</evidence>
<dbReference type="RefSeq" id="XP_004336889.1">
    <property type="nucleotide sequence ID" value="XM_004336841.1"/>
</dbReference>
<proteinExistence type="predicted"/>
<reference evidence="2 3" key="1">
    <citation type="journal article" date="2013" name="Genome Biol.">
        <title>Genome of Acanthamoeba castellanii highlights extensive lateral gene transfer and early evolution of tyrosine kinase signaling.</title>
        <authorList>
            <person name="Clarke M."/>
            <person name="Lohan A.J."/>
            <person name="Liu B."/>
            <person name="Lagkouvardos I."/>
            <person name="Roy S."/>
            <person name="Zafar N."/>
            <person name="Bertelli C."/>
            <person name="Schilde C."/>
            <person name="Kianianmomeni A."/>
            <person name="Burglin T.R."/>
            <person name="Frech C."/>
            <person name="Turcotte B."/>
            <person name="Kopec K.O."/>
            <person name="Synnott J.M."/>
            <person name="Choo C."/>
            <person name="Paponov I."/>
            <person name="Finkler A."/>
            <person name="Soon Heng Tan C."/>
            <person name="Hutchins A.P."/>
            <person name="Weinmeier T."/>
            <person name="Rattei T."/>
            <person name="Chu J.S."/>
            <person name="Gimenez G."/>
            <person name="Irimia M."/>
            <person name="Rigden D.J."/>
            <person name="Fitzpatrick D.A."/>
            <person name="Lorenzo-Morales J."/>
            <person name="Bateman A."/>
            <person name="Chiu C.H."/>
            <person name="Tang P."/>
            <person name="Hegemann P."/>
            <person name="Fromm H."/>
            <person name="Raoult D."/>
            <person name="Greub G."/>
            <person name="Miranda-Saavedra D."/>
            <person name="Chen N."/>
            <person name="Nash P."/>
            <person name="Ginger M.L."/>
            <person name="Horn M."/>
            <person name="Schaap P."/>
            <person name="Caler L."/>
            <person name="Loftus B."/>
        </authorList>
    </citation>
    <scope>NUCLEOTIDE SEQUENCE [LARGE SCALE GENOMIC DNA]</scope>
    <source>
        <strain evidence="2 3">Neff</strain>
    </source>
</reference>
<dbReference type="Proteomes" id="UP000011083">
    <property type="component" value="Unassembled WGS sequence"/>
</dbReference>
<dbReference type="SUPFAM" id="SSF51730">
    <property type="entry name" value="FAD-linked oxidoreductase"/>
    <property type="match status" value="1"/>
</dbReference>
<protein>
    <recommendedName>
        <fullName evidence="4">Methylenetetrahydrofolate reductase (NAD(P)H)</fullName>
    </recommendedName>
</protein>
<dbReference type="GO" id="GO:0016491">
    <property type="term" value="F:oxidoreductase activity"/>
    <property type="evidence" value="ECO:0007669"/>
    <property type="project" value="UniProtKB-KW"/>
</dbReference>
<gene>
    <name evidence="2" type="ORF">ACA1_131010</name>
</gene>
<organism evidence="2 3">
    <name type="scientific">Acanthamoeba castellanii (strain ATCC 30010 / Neff)</name>
    <dbReference type="NCBI Taxonomy" id="1257118"/>
    <lineage>
        <taxon>Eukaryota</taxon>
        <taxon>Amoebozoa</taxon>
        <taxon>Discosea</taxon>
        <taxon>Longamoebia</taxon>
        <taxon>Centramoebida</taxon>
        <taxon>Acanthamoebidae</taxon>
        <taxon>Acanthamoeba</taxon>
    </lineage>
</organism>
<keyword evidence="3" id="KW-1185">Reference proteome</keyword>
<dbReference type="OrthoDB" id="40323at2759"/>
<dbReference type="KEGG" id="acan:ACA1_131010"/>
<evidence type="ECO:0000313" key="3">
    <source>
        <dbReference type="Proteomes" id="UP000011083"/>
    </source>
</evidence>
<dbReference type="InterPro" id="IPR029041">
    <property type="entry name" value="FAD-linked_oxidoreductase-like"/>
</dbReference>
<evidence type="ECO:0000256" key="1">
    <source>
        <dbReference type="ARBA" id="ARBA00023002"/>
    </source>
</evidence>
<dbReference type="GeneID" id="14915468"/>
<sequence>MWYLDTDQEISIEEDLQSPSTNLFRKTADIDLPAKLADGSRRGVCLFGTVPPRSIMTMDKVQQYAEKLAGTIKKLRPDGVIVYEIQEEEGRDGNERPFAFSTTHPPRLFAKMLNELAHVESIVYRTVAYHAKDNFDQWLNETWDEYNAKALVLVGGSTSNMQYPGYNVTEAAEVLRDHPYNFVAGGIVLPERHRDKQDEHERLFQKTESGISFFTSQVVYNVDVAIWLLRDYDELCKERGVKPARLIFTFAPFGRADTCTFLKWLGVEIPLGTEKRVLSRKTREAAINESVDICKENLKRILYAIEFYHISVPIGITVETVSKYSDEFNGSLKLFKVLQQEMASFFSRKLRSS</sequence>
<keyword evidence="1" id="KW-0560">Oxidoreductase</keyword>
<accession>L8GRV9</accession>
<dbReference type="VEuPathDB" id="AmoebaDB:ACA1_131010"/>
<dbReference type="AlphaFoldDB" id="L8GRV9"/>
<evidence type="ECO:0008006" key="4">
    <source>
        <dbReference type="Google" id="ProtNLM"/>
    </source>
</evidence>
<dbReference type="OMA" id="ILTFTPC"/>
<name>L8GRV9_ACACF</name>
<dbReference type="EMBL" id="KB008043">
    <property type="protein sequence ID" value="ELR14876.1"/>
    <property type="molecule type" value="Genomic_DNA"/>
</dbReference>
<dbReference type="Gene3D" id="3.20.20.220">
    <property type="match status" value="1"/>
</dbReference>